<comment type="cofactor">
    <cofactor evidence="1">
        <name>Mg(2+)</name>
        <dbReference type="ChEBI" id="CHEBI:18420"/>
    </cofactor>
</comment>
<evidence type="ECO:0000256" key="2">
    <source>
        <dbReference type="ARBA" id="ARBA00022801"/>
    </source>
</evidence>
<name>A0A176QD50_9MICO</name>
<comment type="caution">
    <text evidence="4">The sequence shown here is derived from an EMBL/GenBank/DDBJ whole genome shotgun (WGS) entry which is preliminary data.</text>
</comment>
<dbReference type="PANTHER" id="PTHR43046">
    <property type="entry name" value="GDP-MANNOSE MANNOSYL HYDROLASE"/>
    <property type="match status" value="1"/>
</dbReference>
<dbReference type="AlphaFoldDB" id="A0A176QD50"/>
<gene>
    <name evidence="4" type="ORF">AWH69_06510</name>
</gene>
<dbReference type="InterPro" id="IPR000086">
    <property type="entry name" value="NUDIX_hydrolase_dom"/>
</dbReference>
<dbReference type="PROSITE" id="PS00893">
    <property type="entry name" value="NUDIX_BOX"/>
    <property type="match status" value="1"/>
</dbReference>
<dbReference type="Pfam" id="PF00293">
    <property type="entry name" value="NUDIX"/>
    <property type="match status" value="1"/>
</dbReference>
<evidence type="ECO:0000313" key="5">
    <source>
        <dbReference type="Proteomes" id="UP000076976"/>
    </source>
</evidence>
<sequence length="242" mass="25224">MLLRVCADGGGAAGLLDECDPTALVPLRHGEDPRTALGAVGWHDPRWLGASRPAGEPDTVEIEVAARRGEVTPFVPSVAPLDAGLDLAPGEEVVAHQRVAAYAVVVEGGALLLTQLSSRVHAAPGRWTLPGGGLDPGEDPVAGLVREVWEESGQDAQVGGLLDVQTQHWVGRAPSGALEDFHAVRLVYRARVAAPSAPVVHDVGGSTADARWVPLDEIDALRLVPTVLLLRETGHLGDTPGP</sequence>
<dbReference type="EMBL" id="LQZG01000002">
    <property type="protein sequence ID" value="OAB87699.1"/>
    <property type="molecule type" value="Genomic_DNA"/>
</dbReference>
<proteinExistence type="predicted"/>
<feature type="domain" description="Nudix hydrolase" evidence="3">
    <location>
        <begin position="96"/>
        <end position="236"/>
    </location>
</feature>
<dbReference type="PANTHER" id="PTHR43046:SF14">
    <property type="entry name" value="MUTT_NUDIX FAMILY PROTEIN"/>
    <property type="match status" value="1"/>
</dbReference>
<dbReference type="InterPro" id="IPR015797">
    <property type="entry name" value="NUDIX_hydrolase-like_dom_sf"/>
</dbReference>
<keyword evidence="2" id="KW-0378">Hydrolase</keyword>
<protein>
    <recommendedName>
        <fullName evidence="3">Nudix hydrolase domain-containing protein</fullName>
    </recommendedName>
</protein>
<keyword evidence="5" id="KW-1185">Reference proteome</keyword>
<dbReference type="SUPFAM" id="SSF55811">
    <property type="entry name" value="Nudix"/>
    <property type="match status" value="1"/>
</dbReference>
<dbReference type="Gene3D" id="3.90.79.10">
    <property type="entry name" value="Nucleoside Triphosphate Pyrophosphohydrolase"/>
    <property type="match status" value="1"/>
</dbReference>
<evidence type="ECO:0000259" key="3">
    <source>
        <dbReference type="PROSITE" id="PS51462"/>
    </source>
</evidence>
<dbReference type="Proteomes" id="UP000076976">
    <property type="component" value="Unassembled WGS sequence"/>
</dbReference>
<dbReference type="PROSITE" id="PS51462">
    <property type="entry name" value="NUDIX"/>
    <property type="match status" value="1"/>
</dbReference>
<evidence type="ECO:0000313" key="4">
    <source>
        <dbReference type="EMBL" id="OAB87699.1"/>
    </source>
</evidence>
<accession>A0A176QD50</accession>
<reference evidence="4 5" key="1">
    <citation type="submission" date="2016-01" db="EMBL/GenBank/DDBJ databases">
        <title>Janibacter melonis strain CD11_4 genome sequencing and assembly.</title>
        <authorList>
            <person name="Nair G.R."/>
            <person name="Kaur G."/>
            <person name="Chander A.M."/>
            <person name="Mayilraj S."/>
        </authorList>
    </citation>
    <scope>NUCLEOTIDE SEQUENCE [LARGE SCALE GENOMIC DNA]</scope>
    <source>
        <strain evidence="4 5">CD11-4</strain>
    </source>
</reference>
<organism evidence="4 5">
    <name type="scientific">Janibacter melonis</name>
    <dbReference type="NCBI Taxonomy" id="262209"/>
    <lineage>
        <taxon>Bacteria</taxon>
        <taxon>Bacillati</taxon>
        <taxon>Actinomycetota</taxon>
        <taxon>Actinomycetes</taxon>
        <taxon>Micrococcales</taxon>
        <taxon>Intrasporangiaceae</taxon>
        <taxon>Janibacter</taxon>
    </lineage>
</organism>
<dbReference type="GO" id="GO:0016787">
    <property type="term" value="F:hydrolase activity"/>
    <property type="evidence" value="ECO:0007669"/>
    <property type="project" value="UniProtKB-KW"/>
</dbReference>
<evidence type="ECO:0000256" key="1">
    <source>
        <dbReference type="ARBA" id="ARBA00001946"/>
    </source>
</evidence>
<dbReference type="InterPro" id="IPR020084">
    <property type="entry name" value="NUDIX_hydrolase_CS"/>
</dbReference>
<dbReference type="STRING" id="262209.AWH69_06510"/>